<reference evidence="2 3" key="1">
    <citation type="submission" date="2021-07" db="EMBL/GenBank/DDBJ databases">
        <title>Whole genome sequencing of non-tuberculosis mycobacteria type-strains.</title>
        <authorList>
            <person name="Igarashi Y."/>
            <person name="Osugi A."/>
            <person name="Mitarai S."/>
        </authorList>
    </citation>
    <scope>NUCLEOTIDE SEQUENCE [LARGE SCALE GENOMIC DNA]</scope>
    <source>
        <strain evidence="2 3">JCM 16370</strain>
    </source>
</reference>
<evidence type="ECO:0000259" key="1">
    <source>
        <dbReference type="Pfam" id="PF03861"/>
    </source>
</evidence>
<dbReference type="Pfam" id="PF03861">
    <property type="entry name" value="ANTAR"/>
    <property type="match status" value="1"/>
</dbReference>
<proteinExistence type="predicted"/>
<dbReference type="InterPro" id="IPR005561">
    <property type="entry name" value="ANTAR"/>
</dbReference>
<dbReference type="EMBL" id="CP080333">
    <property type="protein sequence ID" value="QYL16070.1"/>
    <property type="molecule type" value="Genomic_DNA"/>
</dbReference>
<evidence type="ECO:0000313" key="2">
    <source>
        <dbReference type="EMBL" id="QYL16070.1"/>
    </source>
</evidence>
<keyword evidence="3" id="KW-1185">Reference proteome</keyword>
<name>A0ABX8VJW1_9MYCO</name>
<dbReference type="Proteomes" id="UP000825367">
    <property type="component" value="Chromosome"/>
</dbReference>
<dbReference type="InterPro" id="IPR036388">
    <property type="entry name" value="WH-like_DNA-bd_sf"/>
</dbReference>
<gene>
    <name evidence="2" type="ORF">K0O64_23975</name>
</gene>
<accession>A0ABX8VJW1</accession>
<sequence length="93" mass="10298">MTVLQGFLTEHDGYDDAKVQQCAEGVLVGLKRCTVDAAFGEIDRVSRRHRLDIRRVAQALIRLAQGVEAEVDSNATAVARYEWGALLAGRRRS</sequence>
<evidence type="ECO:0000313" key="3">
    <source>
        <dbReference type="Proteomes" id="UP000825367"/>
    </source>
</evidence>
<organism evidence="2 3">
    <name type="scientific">Mycolicibacterium pallens</name>
    <dbReference type="NCBI Taxonomy" id="370524"/>
    <lineage>
        <taxon>Bacteria</taxon>
        <taxon>Bacillati</taxon>
        <taxon>Actinomycetota</taxon>
        <taxon>Actinomycetes</taxon>
        <taxon>Mycobacteriales</taxon>
        <taxon>Mycobacteriaceae</taxon>
        <taxon>Mycolicibacterium</taxon>
    </lineage>
</organism>
<dbReference type="RefSeq" id="WP_096312207.1">
    <property type="nucleotide sequence ID" value="NZ_BAAAVX010000021.1"/>
</dbReference>
<dbReference type="Gene3D" id="1.10.10.10">
    <property type="entry name" value="Winged helix-like DNA-binding domain superfamily/Winged helix DNA-binding domain"/>
    <property type="match status" value="1"/>
</dbReference>
<protein>
    <submittedName>
        <fullName evidence="2">ANTAR domain-containing protein</fullName>
    </submittedName>
</protein>
<feature type="domain" description="ANTAR" evidence="1">
    <location>
        <begin position="23"/>
        <end position="61"/>
    </location>
</feature>